<dbReference type="GO" id="GO:0022627">
    <property type="term" value="C:cytosolic small ribosomal subunit"/>
    <property type="evidence" value="ECO:0007669"/>
    <property type="project" value="TreeGrafter"/>
</dbReference>
<dbReference type="Pfam" id="PF01084">
    <property type="entry name" value="Ribosomal_S18"/>
    <property type="match status" value="1"/>
</dbReference>
<comment type="caution">
    <text evidence="8">The sequence shown here is derived from an EMBL/GenBank/DDBJ whole genome shotgun (WGS) entry which is preliminary data.</text>
</comment>
<sequence length="145" mass="16024">MVTSRDQGNRPQGRPAGRFGGRGRFQQRRKVCAFCADKNIVIDYKDTARLSRFISERAKIDPRRRSGTCARHQRKLAEAIKQARIIALLPFVPEHIRKGGTFWTMSPSVPKAPEAPVEAKPAATEIKTESQTAAVAPTAENTPAT</sequence>
<dbReference type="PANTHER" id="PTHR13479">
    <property type="entry name" value="30S RIBOSOMAL PROTEIN S18"/>
    <property type="match status" value="1"/>
</dbReference>
<evidence type="ECO:0000256" key="2">
    <source>
        <dbReference type="ARBA" id="ARBA00022980"/>
    </source>
</evidence>
<dbReference type="PANTHER" id="PTHR13479:SF40">
    <property type="entry name" value="SMALL RIBOSOMAL SUBUNIT PROTEIN BS18M"/>
    <property type="match status" value="1"/>
</dbReference>
<dbReference type="InterPro" id="IPR018275">
    <property type="entry name" value="Ribosomal_bS18_CS"/>
</dbReference>
<keyword evidence="3 5" id="KW-0687">Ribonucleoprotein</keyword>
<dbReference type="SUPFAM" id="SSF46911">
    <property type="entry name" value="Ribosomal protein S18"/>
    <property type="match status" value="1"/>
</dbReference>
<comment type="function">
    <text evidence="5">Binds as a heterodimer with protein bS6 to the central domain of the 16S rRNA, where it helps stabilize the platform of the 30S subunit.</text>
</comment>
<evidence type="ECO:0000256" key="5">
    <source>
        <dbReference type="HAMAP-Rule" id="MF_00270"/>
    </source>
</evidence>
<keyword evidence="5" id="KW-0699">rRNA-binding</keyword>
<dbReference type="GO" id="GO:0006412">
    <property type="term" value="P:translation"/>
    <property type="evidence" value="ECO:0007669"/>
    <property type="project" value="UniProtKB-UniRule"/>
</dbReference>
<keyword evidence="2 5" id="KW-0689">Ribosomal protein</keyword>
<dbReference type="OrthoDB" id="9812008at2"/>
<dbReference type="EMBL" id="JQAN02000006">
    <property type="protein sequence ID" value="PPD58821.1"/>
    <property type="molecule type" value="Genomic_DNA"/>
</dbReference>
<evidence type="ECO:0000313" key="8">
    <source>
        <dbReference type="EMBL" id="PPD58821.1"/>
    </source>
</evidence>
<keyword evidence="9" id="KW-1185">Reference proteome</keyword>
<dbReference type="NCBIfam" id="TIGR00165">
    <property type="entry name" value="S18"/>
    <property type="match status" value="1"/>
</dbReference>
<evidence type="ECO:0000256" key="1">
    <source>
        <dbReference type="ARBA" id="ARBA00005589"/>
    </source>
</evidence>
<evidence type="ECO:0000256" key="7">
    <source>
        <dbReference type="SAM" id="MobiDB-lite"/>
    </source>
</evidence>
<reference evidence="8 9" key="1">
    <citation type="journal article" date="2017" name="ISME J.">
        <title>Grape pomace compost harbors organohalide-respiring Dehalogenimonas species with novel reductive dehalogenase genes.</title>
        <authorList>
            <person name="Yang Y."/>
            <person name="Higgins S.A."/>
            <person name="Yan J."/>
            <person name="Simsir B."/>
            <person name="Chourey K."/>
            <person name="Iyer R."/>
            <person name="Hettich R.L."/>
            <person name="Baldwin B."/>
            <person name="Ogles D.M."/>
            <person name="Loffler F.E."/>
        </authorList>
    </citation>
    <scope>NUCLEOTIDE SEQUENCE [LARGE SCALE GENOMIC DNA]</scope>
    <source>
        <strain evidence="8 9">GP</strain>
    </source>
</reference>
<protein>
    <recommendedName>
        <fullName evidence="4 5">Small ribosomal subunit protein bS18</fullName>
    </recommendedName>
</protein>
<dbReference type="PRINTS" id="PR00974">
    <property type="entry name" value="RIBOSOMALS18"/>
</dbReference>
<name>A0A2P5P941_9CHLR</name>
<dbReference type="InterPro" id="IPR001648">
    <property type="entry name" value="Ribosomal_bS18"/>
</dbReference>
<dbReference type="GO" id="GO:0003735">
    <property type="term" value="F:structural constituent of ribosome"/>
    <property type="evidence" value="ECO:0007669"/>
    <property type="project" value="InterPro"/>
</dbReference>
<evidence type="ECO:0000256" key="4">
    <source>
        <dbReference type="ARBA" id="ARBA00035141"/>
    </source>
</evidence>
<dbReference type="Gene3D" id="4.10.640.10">
    <property type="entry name" value="Ribosomal protein S18"/>
    <property type="match status" value="1"/>
</dbReference>
<accession>A0A2P5P941</accession>
<feature type="compositionally biased region" description="Polar residues" evidence="7">
    <location>
        <begin position="129"/>
        <end position="145"/>
    </location>
</feature>
<evidence type="ECO:0000256" key="6">
    <source>
        <dbReference type="RuleBase" id="RU003910"/>
    </source>
</evidence>
<gene>
    <name evidence="5 8" type="primary">rpsR</name>
    <name evidence="8" type="ORF">JP09_002825</name>
</gene>
<dbReference type="InterPro" id="IPR036870">
    <property type="entry name" value="Ribosomal_bS18_sf"/>
</dbReference>
<comment type="similarity">
    <text evidence="1 5 6">Belongs to the bacterial ribosomal protein bS18 family.</text>
</comment>
<dbReference type="Proteomes" id="UP000235653">
    <property type="component" value="Unassembled WGS sequence"/>
</dbReference>
<feature type="compositionally biased region" description="Low complexity" evidence="7">
    <location>
        <begin position="106"/>
        <end position="123"/>
    </location>
</feature>
<dbReference type="GO" id="GO:0070181">
    <property type="term" value="F:small ribosomal subunit rRNA binding"/>
    <property type="evidence" value="ECO:0007669"/>
    <property type="project" value="TreeGrafter"/>
</dbReference>
<feature type="region of interest" description="Disordered" evidence="7">
    <location>
        <begin position="104"/>
        <end position="145"/>
    </location>
</feature>
<dbReference type="AlphaFoldDB" id="A0A2P5P941"/>
<proteinExistence type="inferred from homology"/>
<comment type="subunit">
    <text evidence="5">Part of the 30S ribosomal subunit. Forms a tight heterodimer with protein bS6.</text>
</comment>
<feature type="region of interest" description="Disordered" evidence="7">
    <location>
        <begin position="1"/>
        <end position="22"/>
    </location>
</feature>
<keyword evidence="5" id="KW-0694">RNA-binding</keyword>
<evidence type="ECO:0000313" key="9">
    <source>
        <dbReference type="Proteomes" id="UP000235653"/>
    </source>
</evidence>
<organism evidence="8 9">
    <name type="scientific">Dehalogenimonas etheniformans</name>
    <dbReference type="NCBI Taxonomy" id="1536648"/>
    <lineage>
        <taxon>Bacteria</taxon>
        <taxon>Bacillati</taxon>
        <taxon>Chloroflexota</taxon>
        <taxon>Dehalococcoidia</taxon>
        <taxon>Dehalococcoidales</taxon>
        <taxon>Dehalococcoidaceae</taxon>
        <taxon>Dehalogenimonas</taxon>
    </lineage>
</organism>
<dbReference type="PROSITE" id="PS00057">
    <property type="entry name" value="RIBOSOMAL_S18"/>
    <property type="match status" value="1"/>
</dbReference>
<evidence type="ECO:0000256" key="3">
    <source>
        <dbReference type="ARBA" id="ARBA00023274"/>
    </source>
</evidence>
<dbReference type="HAMAP" id="MF_00270">
    <property type="entry name" value="Ribosomal_bS18"/>
    <property type="match status" value="1"/>
</dbReference>